<protein>
    <submittedName>
        <fullName evidence="2">Uncharacterized protein</fullName>
    </submittedName>
</protein>
<evidence type="ECO:0000313" key="3">
    <source>
        <dbReference type="Proteomes" id="UP000475862"/>
    </source>
</evidence>
<keyword evidence="1" id="KW-0472">Membrane</keyword>
<reference evidence="2 3" key="1">
    <citation type="submission" date="2019-08" db="EMBL/GenBank/DDBJ databases">
        <title>The genome of the soybean aphid Biotype 1, its phylome, world population structure and adaptation to the North American continent.</title>
        <authorList>
            <person name="Giordano R."/>
            <person name="Donthu R.K."/>
            <person name="Hernandez A.G."/>
            <person name="Wright C.L."/>
            <person name="Zimin A.V."/>
        </authorList>
    </citation>
    <scope>NUCLEOTIDE SEQUENCE [LARGE SCALE GENOMIC DNA]</scope>
    <source>
        <tissue evidence="2">Whole aphids</tissue>
    </source>
</reference>
<proteinExistence type="predicted"/>
<gene>
    <name evidence="2" type="ORF">AGLY_003683</name>
</gene>
<organism evidence="2 3">
    <name type="scientific">Aphis glycines</name>
    <name type="common">Soybean aphid</name>
    <dbReference type="NCBI Taxonomy" id="307491"/>
    <lineage>
        <taxon>Eukaryota</taxon>
        <taxon>Metazoa</taxon>
        <taxon>Ecdysozoa</taxon>
        <taxon>Arthropoda</taxon>
        <taxon>Hexapoda</taxon>
        <taxon>Insecta</taxon>
        <taxon>Pterygota</taxon>
        <taxon>Neoptera</taxon>
        <taxon>Paraneoptera</taxon>
        <taxon>Hemiptera</taxon>
        <taxon>Sternorrhyncha</taxon>
        <taxon>Aphidomorpha</taxon>
        <taxon>Aphidoidea</taxon>
        <taxon>Aphididae</taxon>
        <taxon>Aphidini</taxon>
        <taxon>Aphis</taxon>
        <taxon>Aphis</taxon>
    </lineage>
</organism>
<feature type="transmembrane region" description="Helical" evidence="1">
    <location>
        <begin position="179"/>
        <end position="199"/>
    </location>
</feature>
<dbReference type="EMBL" id="VYZN01000012">
    <property type="protein sequence ID" value="KAE9541692.1"/>
    <property type="molecule type" value="Genomic_DNA"/>
</dbReference>
<comment type="caution">
    <text evidence="2">The sequence shown here is derived from an EMBL/GenBank/DDBJ whole genome shotgun (WGS) entry which is preliminary data.</text>
</comment>
<keyword evidence="1" id="KW-1133">Transmembrane helix</keyword>
<keyword evidence="1" id="KW-0812">Transmembrane</keyword>
<sequence length="321" mass="37507">MDDLRDNVVSCLLQMQVTSLTYPFTITSTKFEVTSIIICITYYNNSVFSGGCLIEMNKFGWPDQNKVMDHCPKSLCAANIFESYTIARVPQVYFEFFQKTNKATYSKSFSVIGHRYHLSVKTGTLEKHNLHLDKNIHLNCLPVFKLCYSETHYCHNIKITKRVIVIQKRRKWYKINIQYIVYTVVLLALTLFKTIMANLRDKSMLNSIFWGSLAVSSDEINSYDVNKLRMTCDTLVGDWCYFHARQVISSHYQLCTDDDALLRPQRLYNCVPQDRGQYCFHLVHSKLLACNLVTLITFFSYNDTSSFLYTYLKENLCKTFY</sequence>
<keyword evidence="3" id="KW-1185">Reference proteome</keyword>
<evidence type="ECO:0000313" key="2">
    <source>
        <dbReference type="EMBL" id="KAE9541692.1"/>
    </source>
</evidence>
<accession>A0A6G0TZ18</accession>
<name>A0A6G0TZ18_APHGL</name>
<dbReference type="AlphaFoldDB" id="A0A6G0TZ18"/>
<evidence type="ECO:0000256" key="1">
    <source>
        <dbReference type="SAM" id="Phobius"/>
    </source>
</evidence>
<dbReference type="Proteomes" id="UP000475862">
    <property type="component" value="Unassembled WGS sequence"/>
</dbReference>